<evidence type="ECO:0000313" key="3">
    <source>
        <dbReference type="EMBL" id="KAG2580846.1"/>
    </source>
</evidence>
<keyword evidence="2" id="KW-0812">Transmembrane</keyword>
<sequence length="136" mass="16184">MLLNVRHQCSAAHIGNYLEYQNFQYDQWRYILKVLYKKVGLFKEAMDLQIKEIIRPAATVLERISKNFDKLDQIYDKQLISLKRLEDVMRENIKRDRRRKVLVRGIVFIGIAVFVKKQFFGASQRGQGDKQEHLDP</sequence>
<feature type="repeat" description="CHCR" evidence="1">
    <location>
        <begin position="1"/>
        <end position="101"/>
    </location>
</feature>
<dbReference type="Proteomes" id="UP000823388">
    <property type="component" value="Chromosome 6N"/>
</dbReference>
<dbReference type="GO" id="GO:0016192">
    <property type="term" value="P:vesicle-mediated transport"/>
    <property type="evidence" value="ECO:0007669"/>
    <property type="project" value="InterPro"/>
</dbReference>
<feature type="transmembrane region" description="Helical" evidence="2">
    <location>
        <begin position="101"/>
        <end position="120"/>
    </location>
</feature>
<evidence type="ECO:0000256" key="1">
    <source>
        <dbReference type="PROSITE-ProRule" id="PRU01006"/>
    </source>
</evidence>
<reference evidence="3" key="1">
    <citation type="submission" date="2020-05" db="EMBL/GenBank/DDBJ databases">
        <title>WGS assembly of Panicum virgatum.</title>
        <authorList>
            <person name="Lovell J.T."/>
            <person name="Jenkins J."/>
            <person name="Shu S."/>
            <person name="Juenger T.E."/>
            <person name="Schmutz J."/>
        </authorList>
    </citation>
    <scope>NUCLEOTIDE SEQUENCE</scope>
    <source>
        <strain evidence="3">AP13</strain>
    </source>
</reference>
<dbReference type="GO" id="GO:0006886">
    <property type="term" value="P:intracellular protein transport"/>
    <property type="evidence" value="ECO:0007669"/>
    <property type="project" value="UniProtKB-UniRule"/>
</dbReference>
<dbReference type="PROSITE" id="PS50236">
    <property type="entry name" value="CHCR"/>
    <property type="match status" value="1"/>
</dbReference>
<dbReference type="EMBL" id="CM029048">
    <property type="protein sequence ID" value="KAG2580846.1"/>
    <property type="molecule type" value="Genomic_DNA"/>
</dbReference>
<keyword evidence="4" id="KW-1185">Reference proteome</keyword>
<gene>
    <name evidence="3" type="ORF">PVAP13_6NG367600</name>
</gene>
<organism evidence="3 4">
    <name type="scientific">Panicum virgatum</name>
    <name type="common">Blackwell switchgrass</name>
    <dbReference type="NCBI Taxonomy" id="38727"/>
    <lineage>
        <taxon>Eukaryota</taxon>
        <taxon>Viridiplantae</taxon>
        <taxon>Streptophyta</taxon>
        <taxon>Embryophyta</taxon>
        <taxon>Tracheophyta</taxon>
        <taxon>Spermatophyta</taxon>
        <taxon>Magnoliopsida</taxon>
        <taxon>Liliopsida</taxon>
        <taxon>Poales</taxon>
        <taxon>Poaceae</taxon>
        <taxon>PACMAD clade</taxon>
        <taxon>Panicoideae</taxon>
        <taxon>Panicodae</taxon>
        <taxon>Paniceae</taxon>
        <taxon>Panicinae</taxon>
        <taxon>Panicum</taxon>
        <taxon>Panicum sect. Hiantes</taxon>
    </lineage>
</organism>
<protein>
    <submittedName>
        <fullName evidence="3">Uncharacterized protein</fullName>
    </submittedName>
</protein>
<keyword evidence="2" id="KW-0472">Membrane</keyword>
<evidence type="ECO:0000313" key="4">
    <source>
        <dbReference type="Proteomes" id="UP000823388"/>
    </source>
</evidence>
<comment type="caution">
    <text evidence="3">The sequence shown here is derived from an EMBL/GenBank/DDBJ whole genome shotgun (WGS) entry which is preliminary data.</text>
</comment>
<proteinExistence type="predicted"/>
<dbReference type="AlphaFoldDB" id="A0A8T0R6D6"/>
<evidence type="ECO:0000256" key="2">
    <source>
        <dbReference type="SAM" id="Phobius"/>
    </source>
</evidence>
<dbReference type="InterPro" id="IPR000547">
    <property type="entry name" value="Clathrin_H-chain/VPS_repeat"/>
</dbReference>
<name>A0A8T0R6D6_PANVG</name>
<accession>A0A8T0R6D6</accession>
<keyword evidence="2" id="KW-1133">Transmembrane helix</keyword>